<reference evidence="9" key="1">
    <citation type="submission" date="2020-11" db="EMBL/GenBank/DDBJ databases">
        <title>Sequencing the genomes of 1000 actinobacteria strains.</title>
        <authorList>
            <person name="Klenk H.-P."/>
        </authorList>
    </citation>
    <scope>NUCLEOTIDE SEQUENCE</scope>
    <source>
        <strain evidence="9">DSM 45356</strain>
    </source>
</reference>
<keyword evidence="3 5" id="KW-0238">DNA-binding</keyword>
<dbReference type="InterPro" id="IPR010982">
    <property type="entry name" value="Lambda_DNA-bd_dom_sf"/>
</dbReference>
<dbReference type="Gene3D" id="1.10.260.40">
    <property type="entry name" value="lambda repressor-like DNA-binding domains"/>
    <property type="match status" value="1"/>
</dbReference>
<dbReference type="GO" id="GO:0003677">
    <property type="term" value="F:DNA binding"/>
    <property type="evidence" value="ECO:0007669"/>
    <property type="project" value="UniProtKB-UniRule"/>
</dbReference>
<keyword evidence="10" id="KW-1185">Reference proteome</keyword>
<dbReference type="CDD" id="cd01392">
    <property type="entry name" value="HTH_LacI"/>
    <property type="match status" value="1"/>
</dbReference>
<dbReference type="InterPro" id="IPR010998">
    <property type="entry name" value="Integrase_recombinase_N"/>
</dbReference>
<dbReference type="Gene3D" id="1.10.150.130">
    <property type="match status" value="1"/>
</dbReference>
<dbReference type="SUPFAM" id="SSF47413">
    <property type="entry name" value="lambda repressor-like DNA-binding domains"/>
    <property type="match status" value="1"/>
</dbReference>
<feature type="region of interest" description="Disordered" evidence="6">
    <location>
        <begin position="153"/>
        <end position="173"/>
    </location>
</feature>
<dbReference type="GO" id="GO:0015074">
    <property type="term" value="P:DNA integration"/>
    <property type="evidence" value="ECO:0007669"/>
    <property type="project" value="UniProtKB-KW"/>
</dbReference>
<dbReference type="SMART" id="SM00354">
    <property type="entry name" value="HTH_LACI"/>
    <property type="match status" value="1"/>
</dbReference>
<evidence type="ECO:0000256" key="2">
    <source>
        <dbReference type="ARBA" id="ARBA00022908"/>
    </source>
</evidence>
<dbReference type="InterPro" id="IPR013762">
    <property type="entry name" value="Integrase-like_cat_sf"/>
</dbReference>
<dbReference type="InterPro" id="IPR011010">
    <property type="entry name" value="DNA_brk_join_enz"/>
</dbReference>
<dbReference type="EMBL" id="JADOUF010000001">
    <property type="protein sequence ID" value="MBG6139375.1"/>
    <property type="molecule type" value="Genomic_DNA"/>
</dbReference>
<accession>A0A8J7GKL1</accession>
<evidence type="ECO:0000256" key="1">
    <source>
        <dbReference type="ARBA" id="ARBA00008857"/>
    </source>
</evidence>
<organism evidence="9 10">
    <name type="scientific">Longispora fulva</name>
    <dbReference type="NCBI Taxonomy" id="619741"/>
    <lineage>
        <taxon>Bacteria</taxon>
        <taxon>Bacillati</taxon>
        <taxon>Actinomycetota</taxon>
        <taxon>Actinomycetes</taxon>
        <taxon>Micromonosporales</taxon>
        <taxon>Micromonosporaceae</taxon>
        <taxon>Longispora</taxon>
    </lineage>
</organism>
<evidence type="ECO:0000256" key="3">
    <source>
        <dbReference type="ARBA" id="ARBA00023125"/>
    </source>
</evidence>
<dbReference type="RefSeq" id="WP_197006040.1">
    <property type="nucleotide sequence ID" value="NZ_BONS01000012.1"/>
</dbReference>
<evidence type="ECO:0000256" key="5">
    <source>
        <dbReference type="PROSITE-ProRule" id="PRU01248"/>
    </source>
</evidence>
<feature type="domain" description="Core-binding (CB)" evidence="8">
    <location>
        <begin position="65"/>
        <end position="145"/>
    </location>
</feature>
<evidence type="ECO:0000313" key="9">
    <source>
        <dbReference type="EMBL" id="MBG6139375.1"/>
    </source>
</evidence>
<protein>
    <submittedName>
        <fullName evidence="9">Integrase</fullName>
    </submittedName>
</protein>
<dbReference type="Gene3D" id="1.10.443.10">
    <property type="entry name" value="Intergrase catalytic core"/>
    <property type="match status" value="1"/>
</dbReference>
<dbReference type="GO" id="GO:0006310">
    <property type="term" value="P:DNA recombination"/>
    <property type="evidence" value="ECO:0007669"/>
    <property type="project" value="UniProtKB-KW"/>
</dbReference>
<gene>
    <name evidence="9" type="ORF">IW245_005569</name>
</gene>
<dbReference type="PANTHER" id="PTHR30629:SF2">
    <property type="entry name" value="PROPHAGE INTEGRASE INTS-RELATED"/>
    <property type="match status" value="1"/>
</dbReference>
<dbReference type="Proteomes" id="UP000622552">
    <property type="component" value="Unassembled WGS sequence"/>
</dbReference>
<dbReference type="PROSITE" id="PS50932">
    <property type="entry name" value="HTH_LACI_2"/>
    <property type="match status" value="1"/>
</dbReference>
<dbReference type="InterPro" id="IPR050808">
    <property type="entry name" value="Phage_Integrase"/>
</dbReference>
<dbReference type="Pfam" id="PF00356">
    <property type="entry name" value="LacI"/>
    <property type="match status" value="1"/>
</dbReference>
<dbReference type="PROSITE" id="PS51900">
    <property type="entry name" value="CB"/>
    <property type="match status" value="1"/>
</dbReference>
<evidence type="ECO:0000313" key="10">
    <source>
        <dbReference type="Proteomes" id="UP000622552"/>
    </source>
</evidence>
<dbReference type="InterPro" id="IPR000843">
    <property type="entry name" value="HTH_LacI"/>
</dbReference>
<dbReference type="GO" id="GO:0006355">
    <property type="term" value="P:regulation of DNA-templated transcription"/>
    <property type="evidence" value="ECO:0007669"/>
    <property type="project" value="InterPro"/>
</dbReference>
<evidence type="ECO:0000256" key="6">
    <source>
        <dbReference type="SAM" id="MobiDB-lite"/>
    </source>
</evidence>
<feature type="compositionally biased region" description="Basic residues" evidence="6">
    <location>
        <begin position="156"/>
        <end position="170"/>
    </location>
</feature>
<dbReference type="PROSITE" id="PS00356">
    <property type="entry name" value="HTH_LACI_1"/>
    <property type="match status" value="1"/>
</dbReference>
<sequence>MAFAENRGGYWRGRYKIDTGKYGTVKDDAGGTIRFRTKREAEQAAEEEEARVRKRTWRDPSLGRETFGAYATRWYAAQDLAASTMQTYRRNLETHLLTAFEEWALADIKRGDVDAWEKRERALGYAESTIKTWRATFHLIMSDAVDEELITDNPVTKRRGRGKRAGRTSRRGPEKAVTDALGILLLAERAALLSGRDDEFVAVVTKGYTGMRWGEMVGLETEYVRGRELRVEWQLYELDTGELHRCPPKDDSRRTIDLPRWHSRLLLDHIAHSAHPPCACHGRTYVFRGHRPANGAASLPGPKLVDVARRAGVSTGTVSNVLNRPDTVPEATRVTVRAAVADLGYVRSARVGELAAHWRRSGFASWLFHPAATGRYPGQTGGQPRPVPILGEPWPGVPARGRGAALRADACWLPIAPRLTPHGLRHSHKTIMDGLSIPAQLKDERMGHMDGSVQARYSHTTAPMRESLMEGLTGLWLAALAERRTLSPGSPVGVLDRLLRGESSAA</sequence>
<proteinExistence type="inferred from homology"/>
<comment type="caution">
    <text evidence="9">The sequence shown here is derived from an EMBL/GenBank/DDBJ whole genome shotgun (WGS) entry which is preliminary data.</text>
</comment>
<keyword evidence="4" id="KW-0233">DNA recombination</keyword>
<dbReference type="PANTHER" id="PTHR30629">
    <property type="entry name" value="PROPHAGE INTEGRASE"/>
    <property type="match status" value="1"/>
</dbReference>
<dbReference type="AlphaFoldDB" id="A0A8J7GKL1"/>
<dbReference type="InterPro" id="IPR044068">
    <property type="entry name" value="CB"/>
</dbReference>
<evidence type="ECO:0000256" key="4">
    <source>
        <dbReference type="ARBA" id="ARBA00023172"/>
    </source>
</evidence>
<dbReference type="SUPFAM" id="SSF56349">
    <property type="entry name" value="DNA breaking-rejoining enzymes"/>
    <property type="match status" value="2"/>
</dbReference>
<evidence type="ECO:0000259" key="8">
    <source>
        <dbReference type="PROSITE" id="PS51900"/>
    </source>
</evidence>
<feature type="domain" description="HTH lacI-type" evidence="7">
    <location>
        <begin position="302"/>
        <end position="356"/>
    </location>
</feature>
<name>A0A8J7GKL1_9ACTN</name>
<comment type="similarity">
    <text evidence="1">Belongs to the 'phage' integrase family.</text>
</comment>
<keyword evidence="2" id="KW-0229">DNA integration</keyword>
<evidence type="ECO:0000259" key="7">
    <source>
        <dbReference type="PROSITE" id="PS50932"/>
    </source>
</evidence>